<dbReference type="PATRIC" id="fig|266265.5.peg.6093"/>
<keyword evidence="1" id="KW-0472">Membrane</keyword>
<dbReference type="eggNOG" id="COG1835">
    <property type="taxonomic scope" value="Bacteria"/>
</dbReference>
<name>Q13NM6_PARXL</name>
<feature type="transmembrane region" description="Helical" evidence="1">
    <location>
        <begin position="35"/>
        <end position="54"/>
    </location>
</feature>
<evidence type="ECO:0000256" key="1">
    <source>
        <dbReference type="SAM" id="Phobius"/>
    </source>
</evidence>
<dbReference type="InterPro" id="IPR050879">
    <property type="entry name" value="Acyltransferase_3"/>
</dbReference>
<dbReference type="GO" id="GO:0000271">
    <property type="term" value="P:polysaccharide biosynthetic process"/>
    <property type="evidence" value="ECO:0007669"/>
    <property type="project" value="TreeGrafter"/>
</dbReference>
<dbReference type="KEGG" id="bxb:DR64_6960"/>
<keyword evidence="4" id="KW-1185">Reference proteome</keyword>
<feature type="transmembrane region" description="Helical" evidence="1">
    <location>
        <begin position="172"/>
        <end position="191"/>
    </location>
</feature>
<keyword evidence="1" id="KW-0812">Transmembrane</keyword>
<evidence type="ECO:0000313" key="4">
    <source>
        <dbReference type="Proteomes" id="UP000001817"/>
    </source>
</evidence>
<organism evidence="3 4">
    <name type="scientific">Paraburkholderia xenovorans (strain LB400)</name>
    <dbReference type="NCBI Taxonomy" id="266265"/>
    <lineage>
        <taxon>Bacteria</taxon>
        <taxon>Pseudomonadati</taxon>
        <taxon>Pseudomonadota</taxon>
        <taxon>Betaproteobacteria</taxon>
        <taxon>Burkholderiales</taxon>
        <taxon>Burkholderiaceae</taxon>
        <taxon>Paraburkholderia</taxon>
    </lineage>
</organism>
<protein>
    <submittedName>
        <fullName evidence="3">Exopolysaccharide production protein ExoZ</fullName>
    </submittedName>
</protein>
<dbReference type="Pfam" id="PF01757">
    <property type="entry name" value="Acyl_transf_3"/>
    <property type="match status" value="1"/>
</dbReference>
<feature type="transmembrane region" description="Helical" evidence="1">
    <location>
        <begin position="75"/>
        <end position="93"/>
    </location>
</feature>
<dbReference type="KEGG" id="bxe:Bxe_B1653"/>
<feature type="transmembrane region" description="Helical" evidence="1">
    <location>
        <begin position="292"/>
        <end position="313"/>
    </location>
</feature>
<feature type="transmembrane region" description="Helical" evidence="1">
    <location>
        <begin position="269"/>
        <end position="286"/>
    </location>
</feature>
<dbReference type="GO" id="GO:0016747">
    <property type="term" value="F:acyltransferase activity, transferring groups other than amino-acyl groups"/>
    <property type="evidence" value="ECO:0007669"/>
    <property type="project" value="InterPro"/>
</dbReference>
<feature type="transmembrane region" description="Helical" evidence="1">
    <location>
        <begin position="233"/>
        <end position="257"/>
    </location>
</feature>
<reference evidence="3 4" key="1">
    <citation type="journal article" date="2006" name="Proc. Natl. Acad. Sci. U.S.A.">
        <title>Burkholderia xenovorans LB400 harbors a multi-replicon, 9.73-Mbp genome shaped for versatility.</title>
        <authorList>
            <person name="Chain P.S."/>
            <person name="Denef V.J."/>
            <person name="Konstantinidis K.T."/>
            <person name="Vergez L.M."/>
            <person name="Agullo L."/>
            <person name="Reyes V.L."/>
            <person name="Hauser L."/>
            <person name="Cordova M."/>
            <person name="Gomez L."/>
            <person name="Gonzalez M."/>
            <person name="Land M."/>
            <person name="Lao V."/>
            <person name="Larimer F."/>
            <person name="LiPuma J.J."/>
            <person name="Mahenthiralingam E."/>
            <person name="Malfatti S.A."/>
            <person name="Marx C.J."/>
            <person name="Parnell J.J."/>
            <person name="Ramette A."/>
            <person name="Richardson P."/>
            <person name="Seeger M."/>
            <person name="Smith D."/>
            <person name="Spilker T."/>
            <person name="Sul W.J."/>
            <person name="Tsoi T.V."/>
            <person name="Ulrich L.E."/>
            <person name="Zhulin I.B."/>
            <person name="Tiedje J.M."/>
        </authorList>
    </citation>
    <scope>NUCLEOTIDE SEQUENCE [LARGE SCALE GENOMIC DNA]</scope>
    <source>
        <strain evidence="3 4">LB400</strain>
    </source>
</reference>
<gene>
    <name evidence="3" type="ORF">Bxe_B1653</name>
</gene>
<dbReference type="STRING" id="266265.Bxe_B1653"/>
<dbReference type="PANTHER" id="PTHR23028:SF131">
    <property type="entry name" value="BLR2367 PROTEIN"/>
    <property type="match status" value="1"/>
</dbReference>
<dbReference type="AlphaFoldDB" id="Q13NM6"/>
<dbReference type="Proteomes" id="UP000001817">
    <property type="component" value="Chromosome 2"/>
</dbReference>
<keyword evidence="1" id="KW-1133">Transmembrane helix</keyword>
<feature type="transmembrane region" description="Helical" evidence="1">
    <location>
        <begin position="203"/>
        <end position="221"/>
    </location>
</feature>
<dbReference type="PANTHER" id="PTHR23028">
    <property type="entry name" value="ACETYLTRANSFERASE"/>
    <property type="match status" value="1"/>
</dbReference>
<dbReference type="GO" id="GO:0016020">
    <property type="term" value="C:membrane"/>
    <property type="evidence" value="ECO:0007669"/>
    <property type="project" value="TreeGrafter"/>
</dbReference>
<feature type="transmembrane region" description="Helical" evidence="1">
    <location>
        <begin position="124"/>
        <end position="142"/>
    </location>
</feature>
<sequence>MLISVQYLRGLAAVLVLIHHAIHKQGQLSGSGGEWQFGVSGVDLFFIISGFIMCHITARRETTARDFLWARFKRIIPLYWTLTLAALAVYIVSPDMVNSSGGTTTIINSFTLIPTGDVFLIQNGWTLSYEFLFYLVFAMSLWIGRDWRLSAVAAALVAMVALGALLKPGDPTLQALTGQLLLEFVMGIGAYRYINQLQHSRALDVGLFITGIATLVIGLFINHVGNRVLWYGLPYALLFAGFVSLDAVVARAGVGLISRVLKKIGDASYSIYLSHPFVFSGMGVVIRKSHLHMAPSLSIAVMAVTAVCAGYACHEMLELKLERWIRSLFSSPTLA</sequence>
<dbReference type="InterPro" id="IPR002656">
    <property type="entry name" value="Acyl_transf_3_dom"/>
</dbReference>
<dbReference type="EMBL" id="CP000271">
    <property type="protein sequence ID" value="ABE34313.1"/>
    <property type="molecule type" value="Genomic_DNA"/>
</dbReference>
<evidence type="ECO:0000259" key="2">
    <source>
        <dbReference type="Pfam" id="PF01757"/>
    </source>
</evidence>
<evidence type="ECO:0000313" key="3">
    <source>
        <dbReference type="EMBL" id="ABE34313.1"/>
    </source>
</evidence>
<accession>Q13NM6</accession>
<feature type="transmembrane region" description="Helical" evidence="1">
    <location>
        <begin position="149"/>
        <end position="166"/>
    </location>
</feature>
<proteinExistence type="predicted"/>
<feature type="domain" description="Acyltransferase 3" evidence="2">
    <location>
        <begin position="4"/>
        <end position="311"/>
    </location>
</feature>
<feature type="transmembrane region" description="Helical" evidence="1">
    <location>
        <begin position="7"/>
        <end position="23"/>
    </location>
</feature>